<dbReference type="HOGENOM" id="CLU_046565_0_0_1"/>
<name>H0EX38_GLAL7</name>
<organism evidence="2 3">
    <name type="scientific">Glarea lozoyensis (strain ATCC 74030 / MF5533)</name>
    <dbReference type="NCBI Taxonomy" id="1104152"/>
    <lineage>
        <taxon>Eukaryota</taxon>
        <taxon>Fungi</taxon>
        <taxon>Dikarya</taxon>
        <taxon>Ascomycota</taxon>
        <taxon>Pezizomycotina</taxon>
        <taxon>Leotiomycetes</taxon>
        <taxon>Helotiales</taxon>
        <taxon>Helotiaceae</taxon>
        <taxon>Glarea</taxon>
    </lineage>
</organism>
<keyword evidence="3" id="KW-1185">Reference proteome</keyword>
<evidence type="ECO:0000313" key="3">
    <source>
        <dbReference type="Proteomes" id="UP000005446"/>
    </source>
</evidence>
<protein>
    <recommendedName>
        <fullName evidence="4">Ankyrin repeat-containing protein</fullName>
    </recommendedName>
</protein>
<dbReference type="Proteomes" id="UP000005446">
    <property type="component" value="Unassembled WGS sequence"/>
</dbReference>
<feature type="region of interest" description="Disordered" evidence="1">
    <location>
        <begin position="92"/>
        <end position="129"/>
    </location>
</feature>
<evidence type="ECO:0000256" key="1">
    <source>
        <dbReference type="SAM" id="MobiDB-lite"/>
    </source>
</evidence>
<reference evidence="2 3" key="1">
    <citation type="journal article" date="2012" name="Eukaryot. Cell">
        <title>Genome sequence of the fungus Glarea lozoyensis: the first genome sequence of a species from the Helotiaceae family.</title>
        <authorList>
            <person name="Youssar L."/>
            <person name="Gruening B.A."/>
            <person name="Erxleben A."/>
            <person name="Guenther S."/>
            <person name="Huettel W."/>
        </authorList>
    </citation>
    <scope>NUCLEOTIDE SEQUENCE [LARGE SCALE GENOMIC DNA]</scope>
    <source>
        <strain evidence="3">ATCC 74030 / MF5533</strain>
    </source>
</reference>
<dbReference type="InterPro" id="IPR036770">
    <property type="entry name" value="Ankyrin_rpt-contain_sf"/>
</dbReference>
<evidence type="ECO:0008006" key="4">
    <source>
        <dbReference type="Google" id="ProtNLM"/>
    </source>
</evidence>
<gene>
    <name evidence="2" type="ORF">M7I_7363</name>
</gene>
<dbReference type="AlphaFoldDB" id="H0EX38"/>
<proteinExistence type="predicted"/>
<comment type="caution">
    <text evidence="2">The sequence shown here is derived from an EMBL/GenBank/DDBJ whole genome shotgun (WGS) entry which is preliminary data.</text>
</comment>
<dbReference type="OrthoDB" id="10335897at2759"/>
<evidence type="ECO:0000313" key="2">
    <source>
        <dbReference type="EMBL" id="EHK96891.1"/>
    </source>
</evidence>
<dbReference type="Gene3D" id="1.25.40.20">
    <property type="entry name" value="Ankyrin repeat-containing domain"/>
    <property type="match status" value="1"/>
</dbReference>
<sequence>MSSSPSGRRSSHYGDAYSAGNLNSFFSAHAGRKVLGLTLVIGLAFYAFSPSGHISNQDVSHFDSSMSEPANLPIMGMHKNSHKELHRSMYKRTTDEEQDKDGKDSDTTTDKKSDSTDPTSAGGASGKWKPLTAAQKKHVVAIKSSESTDDAAIKAMEALGFDTPLDPPSPVDLTRGGIRLAIPVTIIDLAAMSLKPKRLEYALKKDKDGAEKSNPLGVLAGNTYLADQKETLAQMKLLLADERFDANKEEFPDDSDMKMRLDKLLGRNGRNKKYTPATPLEKACDALFVDAVKLLIEKGAKVTPRAKKVLAKYDDEEEEEDQVKWNGPHRFIYAIKQDTARYNGAVAKLSSPLCVLAGRGQKAALALFDDVIAAGFDVNDRQFQWNEAFLKRIKMRAEHPGESYVFEPPTALEKACDRLFVGAVEKLLQMGAEKGRALDIMRRFDEEYSSIKQKKIDEINKLLSKVVT</sequence>
<accession>H0EX38</accession>
<dbReference type="InParanoid" id="H0EX38"/>
<dbReference type="EMBL" id="AGUE01000216">
    <property type="protein sequence ID" value="EHK96891.1"/>
    <property type="molecule type" value="Genomic_DNA"/>
</dbReference>
<feature type="compositionally biased region" description="Basic and acidic residues" evidence="1">
    <location>
        <begin position="92"/>
        <end position="115"/>
    </location>
</feature>